<dbReference type="Gene3D" id="2.180.10.10">
    <property type="entry name" value="RHS repeat-associated core"/>
    <property type="match status" value="1"/>
</dbReference>
<proteinExistence type="predicted"/>
<organism evidence="1 2">
    <name type="scientific">Flagellimonas meridianipacifica</name>
    <dbReference type="NCBI Taxonomy" id="1080225"/>
    <lineage>
        <taxon>Bacteria</taxon>
        <taxon>Pseudomonadati</taxon>
        <taxon>Bacteroidota</taxon>
        <taxon>Flavobacteriia</taxon>
        <taxon>Flavobacteriales</taxon>
        <taxon>Flavobacteriaceae</taxon>
        <taxon>Flagellimonas</taxon>
    </lineage>
</organism>
<sequence length="252" mass="30690">MYKLLLSTFFMLFIIGKSLGQYPEQPPKELLKKYRFYTHKFEPKSCWKYKYELKNGLVVKQQNYCRNKLTYLALFEYDKFDNVYREIEKYNADDGNVNKVSEIKLDYEDGLLIRKELDYGITEKYSDFTEFGEPKLIEREDEHNIWPYKETFEYDENGNVIKSTVYSTYNDLDDKIINEKATTSYKYDNWNNVVEIHREFEPEQEFPIIMIGGPAKYEFEYFRYKYNDSGLWTKKYKTVNEKEYLIAKRKYK</sequence>
<evidence type="ECO:0000313" key="1">
    <source>
        <dbReference type="EMBL" id="PRX56645.1"/>
    </source>
</evidence>
<gene>
    <name evidence="1" type="ORF">CLV81_0642</name>
</gene>
<evidence type="ECO:0008006" key="3">
    <source>
        <dbReference type="Google" id="ProtNLM"/>
    </source>
</evidence>
<reference evidence="1 2" key="1">
    <citation type="submission" date="2018-03" db="EMBL/GenBank/DDBJ databases">
        <title>Genomic Encyclopedia of Archaeal and Bacterial Type Strains, Phase II (KMG-II): from individual species to whole genera.</title>
        <authorList>
            <person name="Goeker M."/>
        </authorList>
    </citation>
    <scope>NUCLEOTIDE SEQUENCE [LARGE SCALE GENOMIC DNA]</scope>
    <source>
        <strain evidence="1 2">DSM 25027</strain>
    </source>
</reference>
<keyword evidence="2" id="KW-1185">Reference proteome</keyword>
<comment type="caution">
    <text evidence="1">The sequence shown here is derived from an EMBL/GenBank/DDBJ whole genome shotgun (WGS) entry which is preliminary data.</text>
</comment>
<evidence type="ECO:0000313" key="2">
    <source>
        <dbReference type="Proteomes" id="UP000237640"/>
    </source>
</evidence>
<dbReference type="OrthoDB" id="1439294at2"/>
<dbReference type="AlphaFoldDB" id="A0A2T0MGF6"/>
<accession>A0A2T0MGF6</accession>
<name>A0A2T0MGF6_9FLAO</name>
<dbReference type="EMBL" id="PVYX01000001">
    <property type="protein sequence ID" value="PRX56645.1"/>
    <property type="molecule type" value="Genomic_DNA"/>
</dbReference>
<dbReference type="Proteomes" id="UP000237640">
    <property type="component" value="Unassembled WGS sequence"/>
</dbReference>
<protein>
    <recommendedName>
        <fullName evidence="3">YD repeat-containing protein</fullName>
    </recommendedName>
</protein>
<dbReference type="RefSeq" id="WP_158259064.1">
    <property type="nucleotide sequence ID" value="NZ_PVYX01000001.1"/>
</dbReference>